<proteinExistence type="predicted"/>
<accession>A0A2G6MSD9</accession>
<organism evidence="2 3">
    <name type="scientific">Desulfobacter postgatei</name>
    <dbReference type="NCBI Taxonomy" id="2293"/>
    <lineage>
        <taxon>Bacteria</taxon>
        <taxon>Pseudomonadati</taxon>
        <taxon>Thermodesulfobacteriota</taxon>
        <taxon>Desulfobacteria</taxon>
        <taxon>Desulfobacterales</taxon>
        <taxon>Desulfobacteraceae</taxon>
        <taxon>Desulfobacter</taxon>
    </lineage>
</organism>
<reference evidence="2 3" key="1">
    <citation type="submission" date="2017-10" db="EMBL/GenBank/DDBJ databases">
        <title>Novel microbial diversity and functional potential in the marine mammal oral microbiome.</title>
        <authorList>
            <person name="Dudek N.K."/>
            <person name="Sun C.L."/>
            <person name="Burstein D."/>
            <person name="Kantor R.S."/>
            <person name="Aliaga Goltsman D.S."/>
            <person name="Bik E.M."/>
            <person name="Thomas B.C."/>
            <person name="Banfield J.F."/>
            <person name="Relman D.A."/>
        </authorList>
    </citation>
    <scope>NUCLEOTIDE SEQUENCE [LARGE SCALE GENOMIC DNA]</scope>
    <source>
        <strain evidence="2">DOLJORAL78_47_202</strain>
    </source>
</reference>
<name>A0A2G6MSD9_9BACT</name>
<evidence type="ECO:0000256" key="1">
    <source>
        <dbReference type="SAM" id="SignalP"/>
    </source>
</evidence>
<protein>
    <recommendedName>
        <fullName evidence="4">TIGR03016 family PEP-CTERM system-associated outer membrane protein</fullName>
    </recommendedName>
</protein>
<keyword evidence="1" id="KW-0732">Signal</keyword>
<dbReference type="AlphaFoldDB" id="A0A2G6MSD9"/>
<evidence type="ECO:0008006" key="4">
    <source>
        <dbReference type="Google" id="ProtNLM"/>
    </source>
</evidence>
<evidence type="ECO:0000313" key="2">
    <source>
        <dbReference type="EMBL" id="PIE62840.1"/>
    </source>
</evidence>
<feature type="chain" id="PRO_5013969658" description="TIGR03016 family PEP-CTERM system-associated outer membrane protein" evidence="1">
    <location>
        <begin position="23"/>
        <end position="423"/>
    </location>
</feature>
<comment type="caution">
    <text evidence="2">The sequence shown here is derived from an EMBL/GenBank/DDBJ whole genome shotgun (WGS) entry which is preliminary data.</text>
</comment>
<dbReference type="Proteomes" id="UP000231203">
    <property type="component" value="Unassembled WGS sequence"/>
</dbReference>
<gene>
    <name evidence="2" type="ORF">CSA25_03100</name>
</gene>
<evidence type="ECO:0000313" key="3">
    <source>
        <dbReference type="Proteomes" id="UP000231203"/>
    </source>
</evidence>
<dbReference type="SUPFAM" id="SSF56935">
    <property type="entry name" value="Porins"/>
    <property type="match status" value="1"/>
</dbReference>
<sequence length="423" mass="48939">MKLRLILSAALFLLISAASVRAEPYSITPWIKVRQSYSDNILFETNETTDFISTLTGGLTLEQNKERLKTKLSGQLNQFFYWDHNELDALDYNVSGRLNYKVTERAGLSASARYAKDSRRERETETTGLLVSGDRKRADFSLGADYMLSELSRIEFSVDLEDSDTQETDYSEDNNSIKFSLAFRRDLSAYFKNTVGLFNLMYMRYTGEEENFYTTIEGVWKRETIVFQDYASDVYLFYTGFSHNISELYSLYCQAGVSYTQSSQKQDYYNDIDLLGFDYSDTFRSNSDKTDTWGGVLYTGINYKDEYWRMGLGLSQDVRGGTGTSGTVQRTSLSGSVDRKLSNELSLTFRASAYLNKQERELTSDTDTLTFTLQPGFKYRLKRDFLLSFAWRFTSVENREKDTTKSRNLLYFDLKKEFDLKDF</sequence>
<dbReference type="EMBL" id="PDTI01000027">
    <property type="protein sequence ID" value="PIE62840.1"/>
    <property type="molecule type" value="Genomic_DNA"/>
</dbReference>
<feature type="signal peptide" evidence="1">
    <location>
        <begin position="1"/>
        <end position="22"/>
    </location>
</feature>